<feature type="compositionally biased region" description="Basic and acidic residues" evidence="1">
    <location>
        <begin position="587"/>
        <end position="604"/>
    </location>
</feature>
<comment type="caution">
    <text evidence="2">The sequence shown here is derived from an EMBL/GenBank/DDBJ whole genome shotgun (WGS) entry which is preliminary data.</text>
</comment>
<feature type="region of interest" description="Disordered" evidence="1">
    <location>
        <begin position="357"/>
        <end position="395"/>
    </location>
</feature>
<feature type="region of interest" description="Disordered" evidence="1">
    <location>
        <begin position="266"/>
        <end position="285"/>
    </location>
</feature>
<feature type="region of interest" description="Disordered" evidence="1">
    <location>
        <begin position="757"/>
        <end position="833"/>
    </location>
</feature>
<feature type="compositionally biased region" description="Basic and acidic residues" evidence="1">
    <location>
        <begin position="274"/>
        <end position="285"/>
    </location>
</feature>
<dbReference type="STRING" id="764103.G7DW33"/>
<feature type="region of interest" description="Disordered" evidence="1">
    <location>
        <begin position="433"/>
        <end position="501"/>
    </location>
</feature>
<keyword evidence="3" id="KW-1185">Reference proteome</keyword>
<feature type="compositionally biased region" description="Polar residues" evidence="1">
    <location>
        <begin position="203"/>
        <end position="231"/>
    </location>
</feature>
<evidence type="ECO:0000256" key="1">
    <source>
        <dbReference type="SAM" id="MobiDB-lite"/>
    </source>
</evidence>
<feature type="compositionally biased region" description="Polar residues" evidence="1">
    <location>
        <begin position="49"/>
        <end position="58"/>
    </location>
</feature>
<accession>G7DW33</accession>
<feature type="compositionally biased region" description="Polar residues" evidence="1">
    <location>
        <begin position="856"/>
        <end position="869"/>
    </location>
</feature>
<feature type="region of interest" description="Disordered" evidence="1">
    <location>
        <begin position="879"/>
        <end position="898"/>
    </location>
</feature>
<dbReference type="RefSeq" id="XP_014565143.1">
    <property type="nucleotide sequence ID" value="XM_014709657.1"/>
</dbReference>
<organism evidence="2 3">
    <name type="scientific">Mixia osmundae (strain CBS 9802 / IAM 14324 / JCM 22182 / KY 12970)</name>
    <dbReference type="NCBI Taxonomy" id="764103"/>
    <lineage>
        <taxon>Eukaryota</taxon>
        <taxon>Fungi</taxon>
        <taxon>Dikarya</taxon>
        <taxon>Basidiomycota</taxon>
        <taxon>Pucciniomycotina</taxon>
        <taxon>Mixiomycetes</taxon>
        <taxon>Mixiales</taxon>
        <taxon>Mixiaceae</taxon>
        <taxon>Mixia</taxon>
    </lineage>
</organism>
<feature type="compositionally biased region" description="Low complexity" evidence="1">
    <location>
        <begin position="134"/>
        <end position="143"/>
    </location>
</feature>
<sequence>MLAAQCASPEGSPTDITSGVHSAARQQQGSRQDSSDDEYARNDDDSSARPYQSSTLFEYTSDEKLASTKDLSLPLPGQLEQNVKQISLDAPMPPLPGGLSPIISGSHELAAMSRAPSQSNQTNAHTNGHAEPASSSHKSSKTVSRADLVALASPNATESRASSPNSRRPPSASQSRRSSGQSASNSPAQTKPGQEPESAPMSRKSTADSSYQGRSSDLQQQKAVRSDSPTSAARGAMRNVSAPLAAANGSAGRHSSAALYSNAIHKQTSSASSLRERAVTADTARHSTGSYIASMDQRNSRPYSSYSGVPILDNNTGPYPASISSRSAIKSVLYDGAFGLYRPQEQITHPYLPEMRPSARDAKPSASAPMPPSLPLLPKPFPLDMDSPTAAGKPANGPEVCIECMMRDRDLADTDVTSPGIWARASDAAYEEALRREEADEQSSIAGSSHHSDAPNSHDFPSTSPNGREKPTSAPTSREALGSPSHAEERARSKSMRIGRGHMLTQPALKLWTSMNIPASNHRWKTLQTYLADQAQYLPPEAAAPAESLRQPSLSSERDAWRNRTSVIPSRVDSAVLSRTISATSEPRPETRARSRPHVKDAWRFSRAGSRDTAPLNPKAVLSDLTDDASARRFSSPLGSGSASRIGLHYAAKSSSDLLSPARPANGRAEARPLSLWSRTARSATNSMLSLVPSGSMVDMHLGLSYDRHRSMQPMPHLAHTTSRAQLDSMGELMDHPTQQSLPKSASKGFKGLFQRIRSSDGKKQRVRSVASPPILLHDESGGRQTYFDLAEPLTPPPPLSFLTGQSSRRRASVASAASSQAPQSPSEALSSRPTSLFMSGVLSESQLSRPMPAHSSRNSGGQQSSADTTLDFPLTPQSLAMSETGMPSTDALMSDPSYDSLTSIRKAQMKSLPDIPDDYVEIGDREQWSPTDGSLSTTKRKKPKSRILSTLGFRRTSKHE</sequence>
<feature type="region of interest" description="Disordered" evidence="1">
    <location>
        <begin position="1"/>
        <end position="63"/>
    </location>
</feature>
<feature type="region of interest" description="Disordered" evidence="1">
    <location>
        <begin position="924"/>
        <end position="961"/>
    </location>
</feature>
<feature type="region of interest" description="Disordered" evidence="1">
    <location>
        <begin position="543"/>
        <end position="566"/>
    </location>
</feature>
<dbReference type="EMBL" id="BABT02000047">
    <property type="protein sequence ID" value="GAA94839.1"/>
    <property type="molecule type" value="Genomic_DNA"/>
</dbReference>
<protein>
    <submittedName>
        <fullName evidence="2">Uncharacterized protein</fullName>
    </submittedName>
</protein>
<feature type="region of interest" description="Disordered" evidence="1">
    <location>
        <begin position="84"/>
        <end position="239"/>
    </location>
</feature>
<gene>
    <name evidence="2" type="primary">Mo01493</name>
    <name evidence="2" type="ORF">E5Q_01493</name>
</gene>
<feature type="compositionally biased region" description="Low complexity" evidence="1">
    <location>
        <begin position="813"/>
        <end position="832"/>
    </location>
</feature>
<feature type="compositionally biased region" description="Pro residues" evidence="1">
    <location>
        <begin position="369"/>
        <end position="381"/>
    </location>
</feature>
<dbReference type="HOGENOM" id="CLU_307561_0_0_1"/>
<feature type="compositionally biased region" description="Polar residues" evidence="1">
    <location>
        <begin position="115"/>
        <end position="126"/>
    </location>
</feature>
<proteinExistence type="predicted"/>
<feature type="region of interest" description="Disordered" evidence="1">
    <location>
        <begin position="846"/>
        <end position="873"/>
    </location>
</feature>
<dbReference type="eggNOG" id="ENOG502S33V">
    <property type="taxonomic scope" value="Eukaryota"/>
</dbReference>
<dbReference type="Proteomes" id="UP000009131">
    <property type="component" value="Unassembled WGS sequence"/>
</dbReference>
<dbReference type="OrthoDB" id="28208at2759"/>
<feature type="compositionally biased region" description="Low complexity" evidence="1">
    <location>
        <begin position="22"/>
        <end position="32"/>
    </location>
</feature>
<reference evidence="2 3" key="1">
    <citation type="journal article" date="2011" name="J. Gen. Appl. Microbiol.">
        <title>Draft genome sequencing of the enigmatic basidiomycete Mixia osmundae.</title>
        <authorList>
            <person name="Nishida H."/>
            <person name="Nagatsuka Y."/>
            <person name="Sugiyama J."/>
        </authorList>
    </citation>
    <scope>NUCLEOTIDE SEQUENCE [LARGE SCALE GENOMIC DNA]</scope>
    <source>
        <strain evidence="3">CBS 9802 / IAM 14324 / JCM 22182 / KY 12970</strain>
    </source>
</reference>
<feature type="compositionally biased region" description="Polar residues" evidence="1">
    <location>
        <begin position="879"/>
        <end position="888"/>
    </location>
</feature>
<dbReference type="AlphaFoldDB" id="G7DW33"/>
<name>G7DW33_MIXOS</name>
<evidence type="ECO:0000313" key="3">
    <source>
        <dbReference type="Proteomes" id="UP000009131"/>
    </source>
</evidence>
<feature type="compositionally biased region" description="Basic and acidic residues" evidence="1">
    <location>
        <begin position="38"/>
        <end position="47"/>
    </location>
</feature>
<evidence type="ECO:0000313" key="2">
    <source>
        <dbReference type="EMBL" id="GAA94839.1"/>
    </source>
</evidence>
<dbReference type="InParanoid" id="G7DW33"/>
<feature type="compositionally biased region" description="Low complexity" evidence="1">
    <location>
        <begin position="159"/>
        <end position="188"/>
    </location>
</feature>
<feature type="region of interest" description="Disordered" evidence="1">
    <location>
        <begin position="579"/>
        <end position="619"/>
    </location>
</feature>
<feature type="compositionally biased region" description="Polar residues" evidence="1">
    <location>
        <begin position="929"/>
        <end position="938"/>
    </location>
</feature>
<reference evidence="2 3" key="2">
    <citation type="journal article" date="2012" name="Open Biol.">
        <title>Characteristics of nucleosomes and linker DNA regions on the genome of the basidiomycete Mixia osmundae revealed by mono- and dinucleosome mapping.</title>
        <authorList>
            <person name="Nishida H."/>
            <person name="Kondo S."/>
            <person name="Matsumoto T."/>
            <person name="Suzuki Y."/>
            <person name="Yoshikawa H."/>
            <person name="Taylor T.D."/>
            <person name="Sugiyama J."/>
        </authorList>
    </citation>
    <scope>NUCLEOTIDE SEQUENCE [LARGE SCALE GENOMIC DNA]</scope>
    <source>
        <strain evidence="3">CBS 9802 / IAM 14324 / JCM 22182 / KY 12970</strain>
    </source>
</reference>